<dbReference type="InterPro" id="IPR025961">
    <property type="entry name" value="Metal_resist"/>
</dbReference>
<protein>
    <submittedName>
        <fullName evidence="1">Periplasmic heavy metal sensor</fullName>
    </submittedName>
</protein>
<comment type="caution">
    <text evidence="1">The sequence shown here is derived from an EMBL/GenBank/DDBJ whole genome shotgun (WGS) entry which is preliminary data.</text>
</comment>
<gene>
    <name evidence="1" type="ORF">IAI61_06000</name>
</gene>
<organism evidence="1 2">
    <name type="scientific">Roseomonas haemaphysalidis</name>
    <dbReference type="NCBI Taxonomy" id="2768162"/>
    <lineage>
        <taxon>Bacteria</taxon>
        <taxon>Pseudomonadati</taxon>
        <taxon>Pseudomonadota</taxon>
        <taxon>Alphaproteobacteria</taxon>
        <taxon>Acetobacterales</taxon>
        <taxon>Roseomonadaceae</taxon>
        <taxon>Roseomonas</taxon>
    </lineage>
</organism>
<accession>A0ABS3KQE7</accession>
<evidence type="ECO:0000313" key="1">
    <source>
        <dbReference type="EMBL" id="MBO1078576.1"/>
    </source>
</evidence>
<sequence length="142" mass="15366">MRISAGMALRAALGASLALNLVFAALLFWQGPARPRGVRGLEARMERALGEEDRVTFRRIMEANRPSYEAAQQSMRQTAPAIAAALGAEPFSEDALRAALQAGREGWRAFSESYENSLTKATAAISPDGRRRLLADLPGHAE</sequence>
<keyword evidence="2" id="KW-1185">Reference proteome</keyword>
<dbReference type="EMBL" id="JACTNG010000002">
    <property type="protein sequence ID" value="MBO1078576.1"/>
    <property type="molecule type" value="Genomic_DNA"/>
</dbReference>
<evidence type="ECO:0000313" key="2">
    <source>
        <dbReference type="Proteomes" id="UP001518989"/>
    </source>
</evidence>
<dbReference type="Pfam" id="PF13801">
    <property type="entry name" value="Metal_resist"/>
    <property type="match status" value="1"/>
</dbReference>
<dbReference type="RefSeq" id="WP_207415990.1">
    <property type="nucleotide sequence ID" value="NZ_CP061178.1"/>
</dbReference>
<reference evidence="1 2" key="1">
    <citation type="submission" date="2020-09" db="EMBL/GenBank/DDBJ databases">
        <title>Roseomonas.</title>
        <authorList>
            <person name="Zhu W."/>
        </authorList>
    </citation>
    <scope>NUCLEOTIDE SEQUENCE [LARGE SCALE GENOMIC DNA]</scope>
    <source>
        <strain evidence="1 2">573</strain>
    </source>
</reference>
<name>A0ABS3KQE7_9PROT</name>
<dbReference type="Proteomes" id="UP001518989">
    <property type="component" value="Unassembled WGS sequence"/>
</dbReference>
<proteinExistence type="predicted"/>